<proteinExistence type="predicted"/>
<feature type="domain" description="WCX" evidence="2">
    <location>
        <begin position="253"/>
        <end position="321"/>
    </location>
</feature>
<dbReference type="InterPro" id="IPR057727">
    <property type="entry name" value="WCX_dom"/>
</dbReference>
<dbReference type="Proteomes" id="UP000257131">
    <property type="component" value="Unassembled WGS sequence"/>
</dbReference>
<comment type="caution">
    <text evidence="3">The sequence shown here is derived from an EMBL/GenBank/DDBJ whole genome shotgun (WGS) entry which is preliminary data.</text>
</comment>
<name>A0A3D9BR71_9RHOB</name>
<dbReference type="PROSITE" id="PS52050">
    <property type="entry name" value="WYL"/>
    <property type="match status" value="1"/>
</dbReference>
<accession>A0A3D9BR71</accession>
<keyword evidence="4" id="KW-1185">Reference proteome</keyword>
<gene>
    <name evidence="3" type="ORF">DRV84_10340</name>
</gene>
<evidence type="ECO:0000259" key="2">
    <source>
        <dbReference type="Pfam" id="PF25583"/>
    </source>
</evidence>
<evidence type="ECO:0000313" key="3">
    <source>
        <dbReference type="EMBL" id="REC56015.1"/>
    </source>
</evidence>
<dbReference type="EMBL" id="QOHR01000014">
    <property type="protein sequence ID" value="REC56015.1"/>
    <property type="molecule type" value="Genomic_DNA"/>
</dbReference>
<dbReference type="PANTHER" id="PTHR34580">
    <property type="match status" value="1"/>
</dbReference>
<dbReference type="InterPro" id="IPR051534">
    <property type="entry name" value="CBASS_pafABC_assoc_protein"/>
</dbReference>
<dbReference type="RefSeq" id="WP_115980138.1">
    <property type="nucleotide sequence ID" value="NZ_QOHR01000014.1"/>
</dbReference>
<dbReference type="AlphaFoldDB" id="A0A3D9BR71"/>
<evidence type="ECO:0000313" key="4">
    <source>
        <dbReference type="Proteomes" id="UP000257131"/>
    </source>
</evidence>
<organism evidence="3 4">
    <name type="scientific">Rhodosalinus sediminis</name>
    <dbReference type="NCBI Taxonomy" id="1940533"/>
    <lineage>
        <taxon>Bacteria</taxon>
        <taxon>Pseudomonadati</taxon>
        <taxon>Pseudomonadota</taxon>
        <taxon>Alphaproteobacteria</taxon>
        <taxon>Rhodobacterales</taxon>
        <taxon>Paracoccaceae</taxon>
        <taxon>Rhodosalinus</taxon>
    </lineage>
</organism>
<sequence>MSFRKAADLLRLAEIAGARHGGVSLDEIEETFGVDRRTAQRMTRALEDTFRGVRTRTDEARRKYWKLDAGEARMVFAQGLREAELTALEMSIRRAERDGAARDAEALARLRDRMLAAMPGPHARRVEADAEALLEAQGFASRPGPRVRVRPDLLGVIAEALKAPQRLTIAYAGARDAAPRARRVEPYGLLLGTRRYLVACEAGGDGRPRHFRLDRIASARLEPEVFARDPGFDLAAHAARAFGSYHDAREYGEVVWRFAPEAAAVAREFVFHPDQEMTEAADGSLTVRFHASGHLEMAWHLYQWGDAVEVLAPEALRGLVAGHRRGDFPALP</sequence>
<dbReference type="PANTHER" id="PTHR34580:SF1">
    <property type="entry name" value="PROTEIN PAFC"/>
    <property type="match status" value="1"/>
</dbReference>
<dbReference type="OrthoDB" id="7626446at2"/>
<feature type="domain" description="WYL" evidence="1">
    <location>
        <begin position="153"/>
        <end position="220"/>
    </location>
</feature>
<protein>
    <submittedName>
        <fullName evidence="3">WYL domain-containing protein</fullName>
    </submittedName>
</protein>
<dbReference type="Pfam" id="PF13280">
    <property type="entry name" value="WYL"/>
    <property type="match status" value="1"/>
</dbReference>
<dbReference type="InterPro" id="IPR026881">
    <property type="entry name" value="WYL_dom"/>
</dbReference>
<dbReference type="Pfam" id="PF25583">
    <property type="entry name" value="WCX"/>
    <property type="match status" value="1"/>
</dbReference>
<reference evidence="3 4" key="1">
    <citation type="journal article" date="2017" name="Int. J. Syst. Evol. Microbiol.">
        <title>Rhodosalinus sediminis gen. nov., sp. nov., isolated from marine saltern.</title>
        <authorList>
            <person name="Guo L.Y."/>
            <person name="Ling S.K."/>
            <person name="Li C.M."/>
            <person name="Chen G.J."/>
            <person name="Du Z.J."/>
        </authorList>
    </citation>
    <scope>NUCLEOTIDE SEQUENCE [LARGE SCALE GENOMIC DNA]</scope>
    <source>
        <strain evidence="3 4">WDN1C137</strain>
    </source>
</reference>
<evidence type="ECO:0000259" key="1">
    <source>
        <dbReference type="Pfam" id="PF13280"/>
    </source>
</evidence>